<evidence type="ECO:0000256" key="4">
    <source>
        <dbReference type="ARBA" id="ARBA00023136"/>
    </source>
</evidence>
<dbReference type="EMBL" id="JBBXMP010000737">
    <property type="protein sequence ID" value="KAL0057033.1"/>
    <property type="molecule type" value="Genomic_DNA"/>
</dbReference>
<reference evidence="9 10" key="1">
    <citation type="submission" date="2024-05" db="EMBL/GenBank/DDBJ databases">
        <title>A draft genome resource for the thread blight pathogen Marasmius tenuissimus strain MS-2.</title>
        <authorList>
            <person name="Yulfo-Soto G.E."/>
            <person name="Baruah I.K."/>
            <person name="Amoako-Attah I."/>
            <person name="Bukari Y."/>
            <person name="Meinhardt L.W."/>
            <person name="Bailey B.A."/>
            <person name="Cohen S.P."/>
        </authorList>
    </citation>
    <scope>NUCLEOTIDE SEQUENCE [LARGE SCALE GENOMIC DNA]</scope>
    <source>
        <strain evidence="9 10">MS-2</strain>
    </source>
</reference>
<feature type="transmembrane region" description="Helical" evidence="7">
    <location>
        <begin position="76"/>
        <end position="95"/>
    </location>
</feature>
<comment type="similarity">
    <text evidence="5">Belongs to the SAT4 family.</text>
</comment>
<comment type="caution">
    <text evidence="9">The sequence shown here is derived from an EMBL/GenBank/DDBJ whole genome shotgun (WGS) entry which is preliminary data.</text>
</comment>
<comment type="subcellular location">
    <subcellularLocation>
        <location evidence="1">Membrane</location>
        <topology evidence="1">Multi-pass membrane protein</topology>
    </subcellularLocation>
</comment>
<protein>
    <recommendedName>
        <fullName evidence="8">Rhodopsin domain-containing protein</fullName>
    </recommendedName>
</protein>
<evidence type="ECO:0000259" key="8">
    <source>
        <dbReference type="Pfam" id="PF20684"/>
    </source>
</evidence>
<feature type="compositionally biased region" description="Polar residues" evidence="6">
    <location>
        <begin position="303"/>
        <end position="314"/>
    </location>
</feature>
<feature type="domain" description="Rhodopsin" evidence="8">
    <location>
        <begin position="30"/>
        <end position="253"/>
    </location>
</feature>
<evidence type="ECO:0000256" key="6">
    <source>
        <dbReference type="SAM" id="MobiDB-lite"/>
    </source>
</evidence>
<feature type="region of interest" description="Disordered" evidence="6">
    <location>
        <begin position="288"/>
        <end position="376"/>
    </location>
</feature>
<evidence type="ECO:0000313" key="10">
    <source>
        <dbReference type="Proteomes" id="UP001437256"/>
    </source>
</evidence>
<dbReference type="Pfam" id="PF20684">
    <property type="entry name" value="Fung_rhodopsin"/>
    <property type="match status" value="1"/>
</dbReference>
<proteinExistence type="inferred from homology"/>
<evidence type="ECO:0000256" key="3">
    <source>
        <dbReference type="ARBA" id="ARBA00022989"/>
    </source>
</evidence>
<feature type="transmembrane region" description="Helical" evidence="7">
    <location>
        <begin position="165"/>
        <end position="192"/>
    </location>
</feature>
<feature type="compositionally biased region" description="Low complexity" evidence="6">
    <location>
        <begin position="315"/>
        <end position="326"/>
    </location>
</feature>
<dbReference type="Proteomes" id="UP001437256">
    <property type="component" value="Unassembled WGS sequence"/>
</dbReference>
<organism evidence="9 10">
    <name type="scientific">Marasmius tenuissimus</name>
    <dbReference type="NCBI Taxonomy" id="585030"/>
    <lineage>
        <taxon>Eukaryota</taxon>
        <taxon>Fungi</taxon>
        <taxon>Dikarya</taxon>
        <taxon>Basidiomycota</taxon>
        <taxon>Agaricomycotina</taxon>
        <taxon>Agaricomycetes</taxon>
        <taxon>Agaricomycetidae</taxon>
        <taxon>Agaricales</taxon>
        <taxon>Marasmiineae</taxon>
        <taxon>Marasmiaceae</taxon>
        <taxon>Marasmius</taxon>
    </lineage>
</organism>
<keyword evidence="10" id="KW-1185">Reference proteome</keyword>
<evidence type="ECO:0000256" key="2">
    <source>
        <dbReference type="ARBA" id="ARBA00022692"/>
    </source>
</evidence>
<feature type="compositionally biased region" description="Polar residues" evidence="6">
    <location>
        <begin position="358"/>
        <end position="376"/>
    </location>
</feature>
<keyword evidence="4 7" id="KW-0472">Membrane</keyword>
<feature type="transmembrane region" description="Helical" evidence="7">
    <location>
        <begin position="12"/>
        <end position="32"/>
    </location>
</feature>
<name>A0ABR2Z8B3_9AGAR</name>
<dbReference type="PANTHER" id="PTHR33048">
    <property type="entry name" value="PTH11-LIKE INTEGRAL MEMBRANE PROTEIN (AFU_ORTHOLOGUE AFUA_5G11245)"/>
    <property type="match status" value="1"/>
</dbReference>
<accession>A0ABR2Z8B3</accession>
<keyword evidence="3 7" id="KW-1133">Transmembrane helix</keyword>
<evidence type="ECO:0000256" key="1">
    <source>
        <dbReference type="ARBA" id="ARBA00004141"/>
    </source>
</evidence>
<evidence type="ECO:0000313" key="9">
    <source>
        <dbReference type="EMBL" id="KAL0057033.1"/>
    </source>
</evidence>
<sequence length="388" mass="43391">MLLDLNDPNAAIGLTCVLCGIPTFLTTAYRLWIRRSRYWADDLFVLFAISCSPLAGASTFVHIICTTNSPGAKRDIMIVAYYMMAATYYGVLWFSRLSMLFSIIRIHPEYGVGFRWKLSIRRPLYLVSGVFSIIMVVLLCQLVWVCEPENAKTRWKEMERPQCGLTRQVAITQVVVDVLSDLILVFIPLSLIRTLSAYSLRRRLAWIFSTAIITTITSIPHAAFIIKGMEHEEIITAYVQASVALIVCNLPVVATKLIKKWEDQLGEPKSETKSTWTSVQFASIALGSTSERRQADDVERDASQPNGTADSTPDTNTTSGVGSTTSLRSWLRWNRDLRDDEDPPSPTHPPSKRPATIDVSQTPHCEGSNLPSGSQYLSSSTRFIVTWS</sequence>
<feature type="transmembrane region" description="Helical" evidence="7">
    <location>
        <begin position="44"/>
        <end position="64"/>
    </location>
</feature>
<dbReference type="PANTHER" id="PTHR33048:SF146">
    <property type="entry name" value="INTEGRAL MEMBRANE PROTEIN"/>
    <property type="match status" value="1"/>
</dbReference>
<feature type="transmembrane region" description="Helical" evidence="7">
    <location>
        <begin position="124"/>
        <end position="145"/>
    </location>
</feature>
<feature type="compositionally biased region" description="Basic and acidic residues" evidence="6">
    <location>
        <begin position="290"/>
        <end position="302"/>
    </location>
</feature>
<gene>
    <name evidence="9" type="ORF">AAF712_016346</name>
</gene>
<feature type="transmembrane region" description="Helical" evidence="7">
    <location>
        <begin position="238"/>
        <end position="258"/>
    </location>
</feature>
<dbReference type="InterPro" id="IPR052337">
    <property type="entry name" value="SAT4-like"/>
</dbReference>
<feature type="transmembrane region" description="Helical" evidence="7">
    <location>
        <begin position="204"/>
        <end position="226"/>
    </location>
</feature>
<evidence type="ECO:0000256" key="5">
    <source>
        <dbReference type="ARBA" id="ARBA00038359"/>
    </source>
</evidence>
<evidence type="ECO:0000256" key="7">
    <source>
        <dbReference type="SAM" id="Phobius"/>
    </source>
</evidence>
<keyword evidence="2 7" id="KW-0812">Transmembrane</keyword>
<dbReference type="InterPro" id="IPR049326">
    <property type="entry name" value="Rhodopsin_dom_fungi"/>
</dbReference>